<dbReference type="Proteomes" id="UP000827976">
    <property type="component" value="Chromosome 2"/>
</dbReference>
<accession>A0ACB7WQQ3</accession>
<evidence type="ECO:0000313" key="1">
    <source>
        <dbReference type="EMBL" id="KAH7690884.1"/>
    </source>
</evidence>
<reference evidence="2" key="1">
    <citation type="journal article" date="2022" name="Nat. Commun.">
        <title>Chromosome evolution and the genetic basis of agronomically important traits in greater yam.</title>
        <authorList>
            <person name="Bredeson J.V."/>
            <person name="Lyons J.B."/>
            <person name="Oniyinde I.O."/>
            <person name="Okereke N.R."/>
            <person name="Kolade O."/>
            <person name="Nnabue I."/>
            <person name="Nwadili C.O."/>
            <person name="Hribova E."/>
            <person name="Parker M."/>
            <person name="Nwogha J."/>
            <person name="Shu S."/>
            <person name="Carlson J."/>
            <person name="Kariba R."/>
            <person name="Muthemba S."/>
            <person name="Knop K."/>
            <person name="Barton G.J."/>
            <person name="Sherwood A.V."/>
            <person name="Lopez-Montes A."/>
            <person name="Asiedu R."/>
            <person name="Jamnadass R."/>
            <person name="Muchugi A."/>
            <person name="Goodstein D."/>
            <person name="Egesi C.N."/>
            <person name="Featherston J."/>
            <person name="Asfaw A."/>
            <person name="Simpson G.G."/>
            <person name="Dolezel J."/>
            <person name="Hendre P.S."/>
            <person name="Van Deynze A."/>
            <person name="Kumar P.L."/>
            <person name="Obidiegwu J.E."/>
            <person name="Bhattacharjee R."/>
            <person name="Rokhsar D.S."/>
        </authorList>
    </citation>
    <scope>NUCLEOTIDE SEQUENCE [LARGE SCALE GENOMIC DNA]</scope>
    <source>
        <strain evidence="2">cv. TDa95/00328</strain>
    </source>
</reference>
<dbReference type="EMBL" id="CM037012">
    <property type="protein sequence ID" value="KAH7690884.1"/>
    <property type="molecule type" value="Genomic_DNA"/>
</dbReference>
<gene>
    <name evidence="1" type="ORF">IHE45_02G078900</name>
</gene>
<evidence type="ECO:0000313" key="2">
    <source>
        <dbReference type="Proteomes" id="UP000827976"/>
    </source>
</evidence>
<comment type="caution">
    <text evidence="1">The sequence shown here is derived from an EMBL/GenBank/DDBJ whole genome shotgun (WGS) entry which is preliminary data.</text>
</comment>
<protein>
    <submittedName>
        <fullName evidence="1">Cis-zeatin O-glucosyltransferase protein</fullName>
        <ecNumber evidence="1">2.4.1.203</ecNumber>
    </submittedName>
</protein>
<dbReference type="EC" id="2.4.1.203" evidence="1"/>
<keyword evidence="1" id="KW-0808">Transferase</keyword>
<keyword evidence="2" id="KW-1185">Reference proteome</keyword>
<sequence length="456" mass="50371">MTSDTVVVVVPFVAQGHLNAFLHLSHRLSSHGLPVHYVSSTSHIHQVISRSTSTTSLSNIHFHHFPLPPYPSPPPTPTSPSTSTHFPSHLQPSFNASLHLKLPLTSLLHSLSSSSRRLILIHDSAMSFAATAAISISNVETYVFHTVAAITLSFLQWEARGKPPEPWVQSLNLPDLSFDSCFTDEFFNFFKFQHSLTSTASGRLINSSVSIEDIFLQHLRQEPNWQGQKVFSIGPLNPVINIKPRVTTSLCLQWLDKQPPASVVYVAFGTTTSFSQEQVGEIKNGLVTSGQRFILMCRDADLGDIFAGGNSVEKCDEIEEVGGGVVVRGWAPQLEILSHPSMAAFMSHCGWNSCMESLSLGVPVLAWPMHSDQPWNAVLLTEILKVGILVREWKERNELVTKETVKDLVLKMVVGDEGKKMREKAAEIKDSLREAMSEAGASKIEFDSFIAHITRS</sequence>
<organism evidence="1 2">
    <name type="scientific">Dioscorea alata</name>
    <name type="common">Purple yam</name>
    <dbReference type="NCBI Taxonomy" id="55571"/>
    <lineage>
        <taxon>Eukaryota</taxon>
        <taxon>Viridiplantae</taxon>
        <taxon>Streptophyta</taxon>
        <taxon>Embryophyta</taxon>
        <taxon>Tracheophyta</taxon>
        <taxon>Spermatophyta</taxon>
        <taxon>Magnoliopsida</taxon>
        <taxon>Liliopsida</taxon>
        <taxon>Dioscoreales</taxon>
        <taxon>Dioscoreaceae</taxon>
        <taxon>Dioscorea</taxon>
    </lineage>
</organism>
<keyword evidence="1" id="KW-0328">Glycosyltransferase</keyword>
<name>A0ACB7WQQ3_DIOAL</name>
<proteinExistence type="predicted"/>